<evidence type="ECO:0000256" key="2">
    <source>
        <dbReference type="ARBA" id="ARBA00022475"/>
    </source>
</evidence>
<keyword evidence="8" id="KW-1185">Reference proteome</keyword>
<gene>
    <name evidence="7" type="ORF">C7383_1014</name>
</gene>
<feature type="transmembrane region" description="Helical" evidence="6">
    <location>
        <begin position="163"/>
        <end position="182"/>
    </location>
</feature>
<dbReference type="GO" id="GO:0005886">
    <property type="term" value="C:plasma membrane"/>
    <property type="evidence" value="ECO:0007669"/>
    <property type="project" value="UniProtKB-SubCell"/>
</dbReference>
<feature type="transmembrane region" description="Helical" evidence="6">
    <location>
        <begin position="109"/>
        <end position="132"/>
    </location>
</feature>
<proteinExistence type="predicted"/>
<keyword evidence="4 6" id="KW-1133">Transmembrane helix</keyword>
<sequence length="475" mass="53855">MLANAFYNVLYQIATLLMPIITTPYISRILGPEGIGEYVLGDTYSQYFILIGSLGLALYSSREIAYVRDNDDLLRKTFWELVLIRIPLVGTASIIYFVIFFVFGVKESYVNKIFLINIISSIFDISWFFIGIEDFKKRALKSVIIKILAVVCVFFLVKQANHVWLYALIICSGNLLGQLVMWPDLPTNIRRISKLTLCSFKRHFKGSLSIFASIIIIRIYTLFDRLMLGEMANNSSVAFYDNSQKIIRGIATLLTASIQAITPRLANYYINKQEKEFQNNNYNVFRIVNMLGFPLCMGLIGIANTFSVWYYGEKFMGINLLLIVGAPTIISLGWTGVFSNNILISTGKQRVLTIAVFVGALTDVVLNLFFISKYKSLAATLSTLAAEIIGLLIMLYGVRKILPIKPFFTGSLRYLFLSLCMGMFVYFIGFLLPISILSTLIQVLCGGFFYILGLILLKDSVFFDLIYKLKQFRKK</sequence>
<feature type="transmembrane region" description="Helical" evidence="6">
    <location>
        <begin position="377"/>
        <end position="398"/>
    </location>
</feature>
<feature type="transmembrane region" description="Helical" evidence="6">
    <location>
        <begin position="287"/>
        <end position="312"/>
    </location>
</feature>
<feature type="transmembrane region" description="Helical" evidence="6">
    <location>
        <begin position="139"/>
        <end position="157"/>
    </location>
</feature>
<feature type="transmembrane region" description="Helical" evidence="6">
    <location>
        <begin position="318"/>
        <end position="339"/>
    </location>
</feature>
<feature type="transmembrane region" description="Helical" evidence="6">
    <location>
        <begin position="414"/>
        <end position="441"/>
    </location>
</feature>
<feature type="transmembrane region" description="Helical" evidence="6">
    <location>
        <begin position="203"/>
        <end position="223"/>
    </location>
</feature>
<dbReference type="InterPro" id="IPR002797">
    <property type="entry name" value="Polysacc_synth"/>
</dbReference>
<evidence type="ECO:0000256" key="5">
    <source>
        <dbReference type="ARBA" id="ARBA00023136"/>
    </source>
</evidence>
<feature type="transmembrane region" description="Helical" evidence="6">
    <location>
        <begin position="44"/>
        <end position="61"/>
    </location>
</feature>
<organism evidence="7 8">
    <name type="scientific">Murimonas intestini</name>
    <dbReference type="NCBI Taxonomy" id="1337051"/>
    <lineage>
        <taxon>Bacteria</taxon>
        <taxon>Bacillati</taxon>
        <taxon>Bacillota</taxon>
        <taxon>Clostridia</taxon>
        <taxon>Lachnospirales</taxon>
        <taxon>Lachnospiraceae</taxon>
        <taxon>Murimonas</taxon>
    </lineage>
</organism>
<dbReference type="InterPro" id="IPR050833">
    <property type="entry name" value="Poly_Biosynth_Transport"/>
</dbReference>
<keyword evidence="5 6" id="KW-0472">Membrane</keyword>
<dbReference type="RefSeq" id="WP_257497444.1">
    <property type="nucleotide sequence ID" value="NZ_JANKBI010000001.1"/>
</dbReference>
<evidence type="ECO:0000313" key="7">
    <source>
        <dbReference type="EMBL" id="PWJ78636.1"/>
    </source>
</evidence>
<comment type="caution">
    <text evidence="7">The sequence shown here is derived from an EMBL/GenBank/DDBJ whole genome shotgun (WGS) entry which is preliminary data.</text>
</comment>
<dbReference type="AlphaFoldDB" id="A0AB73T8Z4"/>
<name>A0AB73T8Z4_9FIRM</name>
<evidence type="ECO:0000256" key="6">
    <source>
        <dbReference type="SAM" id="Phobius"/>
    </source>
</evidence>
<dbReference type="PANTHER" id="PTHR30250">
    <property type="entry name" value="PST FAMILY PREDICTED COLANIC ACID TRANSPORTER"/>
    <property type="match status" value="1"/>
</dbReference>
<dbReference type="Proteomes" id="UP000245412">
    <property type="component" value="Unassembled WGS sequence"/>
</dbReference>
<dbReference type="Pfam" id="PF01943">
    <property type="entry name" value="Polysacc_synt"/>
    <property type="match status" value="1"/>
</dbReference>
<keyword evidence="2" id="KW-1003">Cell membrane</keyword>
<protein>
    <submittedName>
        <fullName evidence="7">O-antigen/teichoic acid export membrane protein</fullName>
    </submittedName>
</protein>
<reference evidence="7 8" key="1">
    <citation type="submission" date="2018-05" db="EMBL/GenBank/DDBJ databases">
        <authorList>
            <person name="Goeker M."/>
            <person name="Huntemann M."/>
            <person name="Clum A."/>
            <person name="Pillay M."/>
            <person name="Palaniappan K."/>
            <person name="Varghese N."/>
            <person name="Mikhailova N."/>
            <person name="Stamatis D."/>
            <person name="Reddy T."/>
            <person name="Daum C."/>
            <person name="Shapiro N."/>
            <person name="Ivanova N."/>
            <person name="Kyrpides N."/>
            <person name="Woyke T."/>
        </authorList>
    </citation>
    <scope>NUCLEOTIDE SEQUENCE [LARGE SCALE GENOMIC DNA]</scope>
    <source>
        <strain evidence="7 8">DSM 26524</strain>
    </source>
</reference>
<feature type="transmembrane region" description="Helical" evidence="6">
    <location>
        <begin position="351"/>
        <end position="371"/>
    </location>
</feature>
<evidence type="ECO:0000256" key="3">
    <source>
        <dbReference type="ARBA" id="ARBA00022692"/>
    </source>
</evidence>
<feature type="transmembrane region" description="Helical" evidence="6">
    <location>
        <begin position="82"/>
        <end position="103"/>
    </location>
</feature>
<evidence type="ECO:0000256" key="4">
    <source>
        <dbReference type="ARBA" id="ARBA00022989"/>
    </source>
</evidence>
<feature type="transmembrane region" description="Helical" evidence="6">
    <location>
        <begin position="246"/>
        <end position="266"/>
    </location>
</feature>
<dbReference type="PANTHER" id="PTHR30250:SF11">
    <property type="entry name" value="O-ANTIGEN TRANSPORTER-RELATED"/>
    <property type="match status" value="1"/>
</dbReference>
<dbReference type="EMBL" id="QGGY01000001">
    <property type="protein sequence ID" value="PWJ78636.1"/>
    <property type="molecule type" value="Genomic_DNA"/>
</dbReference>
<comment type="subcellular location">
    <subcellularLocation>
        <location evidence="1">Cell membrane</location>
        <topology evidence="1">Multi-pass membrane protein</topology>
    </subcellularLocation>
</comment>
<evidence type="ECO:0000256" key="1">
    <source>
        <dbReference type="ARBA" id="ARBA00004651"/>
    </source>
</evidence>
<evidence type="ECO:0000313" key="8">
    <source>
        <dbReference type="Proteomes" id="UP000245412"/>
    </source>
</evidence>
<keyword evidence="3 6" id="KW-0812">Transmembrane</keyword>
<accession>A0AB73T8Z4</accession>